<protein>
    <submittedName>
        <fullName evidence="2">Uncharacterized protein</fullName>
    </submittedName>
</protein>
<proteinExistence type="predicted"/>
<dbReference type="EMBL" id="NOXV01000076">
    <property type="protein sequence ID" value="OYQ48235.1"/>
    <property type="molecule type" value="Genomic_DNA"/>
</dbReference>
<reference evidence="2 3" key="1">
    <citation type="submission" date="2017-07" db="EMBL/GenBank/DDBJ databases">
        <title>Flavobacterium cyanobacteriorum sp. nov., isolated from cyanobacterial aggregates in a eutrophic lake.</title>
        <authorList>
            <person name="Cai H."/>
        </authorList>
    </citation>
    <scope>NUCLEOTIDE SEQUENCE [LARGE SCALE GENOMIC DNA]</scope>
    <source>
        <strain evidence="2 3">TH021</strain>
    </source>
</reference>
<feature type="transmembrane region" description="Helical" evidence="1">
    <location>
        <begin position="54"/>
        <end position="77"/>
    </location>
</feature>
<comment type="caution">
    <text evidence="2">The sequence shown here is derived from an EMBL/GenBank/DDBJ whole genome shotgun (WGS) entry which is preliminary data.</text>
</comment>
<evidence type="ECO:0000256" key="1">
    <source>
        <dbReference type="SAM" id="Phobius"/>
    </source>
</evidence>
<feature type="transmembrane region" description="Helical" evidence="1">
    <location>
        <begin position="20"/>
        <end position="42"/>
    </location>
</feature>
<sequence>MSYKIDNILVSEGNRPLWQIIIAAIFYTVTLLLILLSLYILYIDFTIGAAKGCVGILSFATTAFVLEVRFSLVNNIYFDFEKRLYKKEYAVGIFRLGTWQHLPNIEYICVFRQGWSKDSDGDGMSDSAGYRYDVNVWHDSSKHFTIYTNLKKEPSYEMAKHLATKMKVDFLDATDPHNKQWVELEELAL</sequence>
<organism evidence="2 3">
    <name type="scientific">Flavobacterium cyanobacteriorum</name>
    <dbReference type="NCBI Taxonomy" id="2022802"/>
    <lineage>
        <taxon>Bacteria</taxon>
        <taxon>Pseudomonadati</taxon>
        <taxon>Bacteroidota</taxon>
        <taxon>Flavobacteriia</taxon>
        <taxon>Flavobacteriales</taxon>
        <taxon>Flavobacteriaceae</taxon>
        <taxon>Flavobacterium</taxon>
    </lineage>
</organism>
<gene>
    <name evidence="2" type="ORF">CHU92_00800</name>
</gene>
<dbReference type="Proteomes" id="UP000216605">
    <property type="component" value="Unassembled WGS sequence"/>
</dbReference>
<keyword evidence="1" id="KW-0812">Transmembrane</keyword>
<dbReference type="AlphaFoldDB" id="A0A256A557"/>
<evidence type="ECO:0000313" key="3">
    <source>
        <dbReference type="Proteomes" id="UP000216605"/>
    </source>
</evidence>
<name>A0A256A557_9FLAO</name>
<accession>A0A256A557</accession>
<keyword evidence="3" id="KW-1185">Reference proteome</keyword>
<evidence type="ECO:0000313" key="2">
    <source>
        <dbReference type="EMBL" id="OYQ48235.1"/>
    </source>
</evidence>
<dbReference type="RefSeq" id="WP_094411636.1">
    <property type="nucleotide sequence ID" value="NZ_NOXV01000076.1"/>
</dbReference>
<keyword evidence="1" id="KW-0472">Membrane</keyword>
<keyword evidence="1" id="KW-1133">Transmembrane helix</keyword>
<dbReference type="OrthoDB" id="1200950at2"/>